<accession>A0ACC0VS53</accession>
<sequence length="105" mass="12379">MWLECSKHVEKQATALRRVTQKRLKARVEAEQLLREVLRVQKDEMESEKKSVESKTEVKLTEDDRAAVDRVLAKTLFKRLVLVRAKASWFLWTVRLRLILGTIFV</sequence>
<keyword evidence="2" id="KW-1185">Reference proteome</keyword>
<dbReference type="Proteomes" id="UP001163321">
    <property type="component" value="Chromosome 7"/>
</dbReference>
<proteinExistence type="predicted"/>
<evidence type="ECO:0000313" key="1">
    <source>
        <dbReference type="EMBL" id="KAI9909027.1"/>
    </source>
</evidence>
<comment type="caution">
    <text evidence="1">The sequence shown here is derived from an EMBL/GenBank/DDBJ whole genome shotgun (WGS) entry which is preliminary data.</text>
</comment>
<organism evidence="1 2">
    <name type="scientific">Peronosclerospora sorghi</name>
    <dbReference type="NCBI Taxonomy" id="230839"/>
    <lineage>
        <taxon>Eukaryota</taxon>
        <taxon>Sar</taxon>
        <taxon>Stramenopiles</taxon>
        <taxon>Oomycota</taxon>
        <taxon>Peronosporomycetes</taxon>
        <taxon>Peronosporales</taxon>
        <taxon>Peronosporaceae</taxon>
        <taxon>Peronosclerospora</taxon>
    </lineage>
</organism>
<dbReference type="EMBL" id="CM047586">
    <property type="protein sequence ID" value="KAI9909027.1"/>
    <property type="molecule type" value="Genomic_DNA"/>
</dbReference>
<name>A0ACC0VS53_9STRA</name>
<protein>
    <submittedName>
        <fullName evidence="1">Uncharacterized protein</fullName>
    </submittedName>
</protein>
<evidence type="ECO:0000313" key="2">
    <source>
        <dbReference type="Proteomes" id="UP001163321"/>
    </source>
</evidence>
<gene>
    <name evidence="1" type="ORF">PsorP6_014860</name>
</gene>
<reference evidence="1 2" key="1">
    <citation type="journal article" date="2022" name="bioRxiv">
        <title>The genome of the oomycete Peronosclerospora sorghi, a cosmopolitan pathogen of maize and sorghum, is inflated with dispersed pseudogenes.</title>
        <authorList>
            <person name="Fletcher K."/>
            <person name="Martin F."/>
            <person name="Isakeit T."/>
            <person name="Cavanaugh K."/>
            <person name="Magill C."/>
            <person name="Michelmore R."/>
        </authorList>
    </citation>
    <scope>NUCLEOTIDE SEQUENCE [LARGE SCALE GENOMIC DNA]</scope>
    <source>
        <strain evidence="1">P6</strain>
    </source>
</reference>